<evidence type="ECO:0000313" key="2">
    <source>
        <dbReference type="EMBL" id="GCD77595.1"/>
    </source>
</evidence>
<name>A0A401XKN7_9FLAO</name>
<protein>
    <submittedName>
        <fullName evidence="2">Glycosyl transferase</fullName>
    </submittedName>
</protein>
<evidence type="ECO:0000313" key="3">
    <source>
        <dbReference type="Proteomes" id="UP000286715"/>
    </source>
</evidence>
<keyword evidence="2" id="KW-0808">Transferase</keyword>
<feature type="domain" description="Glycosyltransferase 2-like" evidence="1">
    <location>
        <begin position="33"/>
        <end position="162"/>
    </location>
</feature>
<dbReference type="EMBL" id="BHZE01000008">
    <property type="protein sequence ID" value="GCD77595.1"/>
    <property type="molecule type" value="Genomic_DNA"/>
</dbReference>
<dbReference type="Proteomes" id="UP000286715">
    <property type="component" value="Unassembled WGS sequence"/>
</dbReference>
<dbReference type="InterPro" id="IPR029044">
    <property type="entry name" value="Nucleotide-diphossugar_trans"/>
</dbReference>
<dbReference type="InterPro" id="IPR001173">
    <property type="entry name" value="Glyco_trans_2-like"/>
</dbReference>
<dbReference type="GO" id="GO:0016740">
    <property type="term" value="F:transferase activity"/>
    <property type="evidence" value="ECO:0007669"/>
    <property type="project" value="UniProtKB-KW"/>
</dbReference>
<dbReference type="Pfam" id="PF00535">
    <property type="entry name" value="Glycos_transf_2"/>
    <property type="match status" value="1"/>
</dbReference>
<accession>A0A401XKN7</accession>
<dbReference type="AlphaFoldDB" id="A0A401XKN7"/>
<dbReference type="SUPFAM" id="SSF53448">
    <property type="entry name" value="Nucleotide-diphospho-sugar transferases"/>
    <property type="match status" value="1"/>
</dbReference>
<dbReference type="OrthoDB" id="761861at2"/>
<keyword evidence="3" id="KW-1185">Reference proteome</keyword>
<gene>
    <name evidence="2" type="ORF">JCM31826_10770</name>
</gene>
<reference evidence="2 3" key="1">
    <citation type="submission" date="2018-11" db="EMBL/GenBank/DDBJ databases">
        <title>Schleiferia aggregans sp. nov., a moderately thermophilic heterotrophic bacterium isolated from microbial mats at a terrestrial hot spring.</title>
        <authorList>
            <person name="Iino T."/>
            <person name="Ohkuma M."/>
            <person name="Haruta S."/>
        </authorList>
    </citation>
    <scope>NUCLEOTIDE SEQUENCE [LARGE SCALE GENOMIC DNA]</scope>
    <source>
        <strain evidence="2 3">LA</strain>
    </source>
</reference>
<evidence type="ECO:0000259" key="1">
    <source>
        <dbReference type="Pfam" id="PF00535"/>
    </source>
</evidence>
<comment type="caution">
    <text evidence="2">The sequence shown here is derived from an EMBL/GenBank/DDBJ whole genome shotgun (WGS) entry which is preliminary data.</text>
</comment>
<organism evidence="2 3">
    <name type="scientific">Thermaurantimonas aggregans</name>
    <dbReference type="NCBI Taxonomy" id="2173829"/>
    <lineage>
        <taxon>Bacteria</taxon>
        <taxon>Pseudomonadati</taxon>
        <taxon>Bacteroidota</taxon>
        <taxon>Flavobacteriia</taxon>
        <taxon>Flavobacteriales</taxon>
        <taxon>Schleiferiaceae</taxon>
        <taxon>Thermaurantimonas</taxon>
    </lineage>
</organism>
<sequence length="333" mass="38237">MVLKPFAYRIFKNAESRELAIYLYAGTQVAMISILIPTYNYNPTTTVRELHSQCLELGITFEILVADDDPDSEMTSAYAQLNELEHVHASINPVNLGRRGNRDYLASKARYEWLLYLDEDAVITHRSFVKNYISNLRPGVVICGGVDYCATLPKTEKKKLRYRYGLRSEVVAAADRNSAPYSSFITFNFLIPKEIYIKLPKHTEIVGYGHEDTMMGYDLKYNFVPVLHIDNAACHSQIDSNKVFLEKTKEALQNLSRMMASGKVDEEVTMYKVYARVRSTGLHVILRVLYSLFGKELESHISDGHPTLWIFDLYRLMYLSYIQPQITTPGAWR</sequence>
<proteinExistence type="predicted"/>
<dbReference type="Gene3D" id="3.90.550.10">
    <property type="entry name" value="Spore Coat Polysaccharide Biosynthesis Protein SpsA, Chain A"/>
    <property type="match status" value="1"/>
</dbReference>
<dbReference type="RefSeq" id="WP_124397658.1">
    <property type="nucleotide sequence ID" value="NZ_BHZE01000008.1"/>
</dbReference>
<dbReference type="CDD" id="cd00761">
    <property type="entry name" value="Glyco_tranf_GTA_type"/>
    <property type="match status" value="1"/>
</dbReference>